<comment type="caution">
    <text evidence="4">The sequence shown here is derived from an EMBL/GenBank/DDBJ whole genome shotgun (WGS) entry which is preliminary data.</text>
</comment>
<evidence type="ECO:0000313" key="4">
    <source>
        <dbReference type="EMBL" id="PPB80994.1"/>
    </source>
</evidence>
<dbReference type="Gene3D" id="3.40.50.300">
    <property type="entry name" value="P-loop containing nucleotide triphosphate hydrolases"/>
    <property type="match status" value="1"/>
</dbReference>
<dbReference type="PANTHER" id="PTHR30050">
    <property type="entry name" value="CHROMOSOMAL REPLICATION INITIATOR PROTEIN DNAA"/>
    <property type="match status" value="1"/>
</dbReference>
<protein>
    <submittedName>
        <fullName evidence="4">DNA replication protein DnaC</fullName>
    </submittedName>
</protein>
<evidence type="ECO:0000313" key="5">
    <source>
        <dbReference type="Proteomes" id="UP000243096"/>
    </source>
</evidence>
<dbReference type="Pfam" id="PF17948">
    <property type="entry name" value="DnaT"/>
    <property type="match status" value="1"/>
</dbReference>
<feature type="region of interest" description="Disordered" evidence="1">
    <location>
        <begin position="1"/>
        <end position="28"/>
    </location>
</feature>
<evidence type="ECO:0000259" key="2">
    <source>
        <dbReference type="Pfam" id="PF01695"/>
    </source>
</evidence>
<dbReference type="AlphaFoldDB" id="A0A2P5K6N1"/>
<gene>
    <name evidence="4" type="ORF">B0O95_1266</name>
</gene>
<name>A0A2P5K6N1_9BURK</name>
<organism evidence="4 5">
    <name type="scientific">Mycetohabitans endofungorum</name>
    <dbReference type="NCBI Taxonomy" id="417203"/>
    <lineage>
        <taxon>Bacteria</taxon>
        <taxon>Pseudomonadati</taxon>
        <taxon>Pseudomonadota</taxon>
        <taxon>Betaproteobacteria</taxon>
        <taxon>Burkholderiales</taxon>
        <taxon>Burkholderiaceae</taxon>
        <taxon>Mycetohabitans</taxon>
    </lineage>
</organism>
<keyword evidence="5" id="KW-1185">Reference proteome</keyword>
<feature type="domain" description="IstB-like ATP-binding" evidence="2">
    <location>
        <begin position="252"/>
        <end position="364"/>
    </location>
</feature>
<dbReference type="CDD" id="cd00009">
    <property type="entry name" value="AAA"/>
    <property type="match status" value="1"/>
</dbReference>
<proteinExistence type="predicted"/>
<dbReference type="PANTHER" id="PTHR30050:SF4">
    <property type="entry name" value="ATP-BINDING PROTEIN RV3427C IN INSERTION SEQUENCE-RELATED"/>
    <property type="match status" value="1"/>
</dbReference>
<dbReference type="Pfam" id="PF01695">
    <property type="entry name" value="IstB_IS21"/>
    <property type="match status" value="1"/>
</dbReference>
<dbReference type="GO" id="GO:0006260">
    <property type="term" value="P:DNA replication"/>
    <property type="evidence" value="ECO:0007669"/>
    <property type="project" value="TreeGrafter"/>
</dbReference>
<dbReference type="Gene3D" id="1.10.8.1180">
    <property type="match status" value="1"/>
</dbReference>
<dbReference type="InterPro" id="IPR027417">
    <property type="entry name" value="P-loop_NTPase"/>
</dbReference>
<dbReference type="GO" id="GO:0005524">
    <property type="term" value="F:ATP binding"/>
    <property type="evidence" value="ECO:0007669"/>
    <property type="project" value="InterPro"/>
</dbReference>
<feature type="domain" description="DnaT DNA-binding" evidence="3">
    <location>
        <begin position="37"/>
        <end position="106"/>
    </location>
</feature>
<evidence type="ECO:0000256" key="1">
    <source>
        <dbReference type="SAM" id="MobiDB-lite"/>
    </source>
</evidence>
<dbReference type="EMBL" id="PRDW01000026">
    <property type="protein sequence ID" value="PPB80994.1"/>
    <property type="molecule type" value="Genomic_DNA"/>
</dbReference>
<dbReference type="SUPFAM" id="SSF52540">
    <property type="entry name" value="P-loop containing nucleoside triphosphate hydrolases"/>
    <property type="match status" value="1"/>
</dbReference>
<evidence type="ECO:0000259" key="3">
    <source>
        <dbReference type="Pfam" id="PF17948"/>
    </source>
</evidence>
<dbReference type="Proteomes" id="UP000243096">
    <property type="component" value="Unassembled WGS sequence"/>
</dbReference>
<sequence length="409" mass="46449">MHNLNPAESRAGVYRRYPDNSTSLMDDGARADENSAFRMFVDWKPSPHLSTLARQSGLPMPDSNAFNAAIGEFIAYWLTQTKARTQHEWDHALVKALKGNHLRSMNQKMASGRRLPKSENFAAIDYGEGGQAMNRLAQKLKWDGIHTEPQTRTNVCDKHGEYEAKSFIGQIWSKCPTCNAEVQTREKAEAEAKNREAKLQAWQKRIEGAGIPERFQNRSLKSFVAEHPGQKRALAFATSYADGFDDVLKTGHSAVFVGKPGTGKTHLSVGIGLRIMHRDNRTVLFTSVLRAIRRVKESWRRNSQESESDAITHFVQPDLLIFDEVGQQFGSDTEKLILFDILNERYEKRRPTLLLANVPLEDYRRKDDPPDLPLRPGVISYLGERLIDRLREDGGKIVPFDFESMRGRL</sequence>
<dbReference type="InterPro" id="IPR040480">
    <property type="entry name" value="DnaT_DNA_bind"/>
</dbReference>
<reference evidence="4 5" key="1">
    <citation type="submission" date="2018-01" db="EMBL/GenBank/DDBJ databases">
        <title>Genomic Encyclopedia of Type Strains, Phase III (KMG-III): the genomes of soil and plant-associated and newly described type strains.</title>
        <authorList>
            <person name="Whitman W."/>
        </authorList>
    </citation>
    <scope>NUCLEOTIDE SEQUENCE [LARGE SCALE GENOMIC DNA]</scope>
    <source>
        <strain evidence="4 5">HKI456</strain>
    </source>
</reference>
<dbReference type="InterPro" id="IPR002611">
    <property type="entry name" value="IstB_ATP-bd"/>
</dbReference>
<accession>A0A2P5K6N1</accession>